<keyword evidence="4" id="KW-1185">Reference proteome</keyword>
<evidence type="ECO:0000259" key="2">
    <source>
        <dbReference type="Pfam" id="PF19404"/>
    </source>
</evidence>
<dbReference type="RefSeq" id="WP_116978606.1">
    <property type="nucleotide sequence ID" value="NZ_QPMM01000016.1"/>
</dbReference>
<proteinExistence type="predicted"/>
<dbReference type="InterPro" id="IPR046020">
    <property type="entry name" value="DUF5977"/>
</dbReference>
<feature type="chain" id="PRO_5017592639" description="DUF5977 domain-containing protein" evidence="1">
    <location>
        <begin position="20"/>
        <end position="1304"/>
    </location>
</feature>
<evidence type="ECO:0000313" key="3">
    <source>
        <dbReference type="EMBL" id="RFS19128.1"/>
    </source>
</evidence>
<name>A0A3E1Y372_9BACT</name>
<organism evidence="3 4">
    <name type="scientific">Chitinophaga silvatica</name>
    <dbReference type="NCBI Taxonomy" id="2282649"/>
    <lineage>
        <taxon>Bacteria</taxon>
        <taxon>Pseudomonadati</taxon>
        <taxon>Bacteroidota</taxon>
        <taxon>Chitinophagia</taxon>
        <taxon>Chitinophagales</taxon>
        <taxon>Chitinophagaceae</taxon>
        <taxon>Chitinophaga</taxon>
    </lineage>
</organism>
<accession>A0A3E1Y372</accession>
<sequence length="1304" mass="145088">MKYLLFLLVCVFSFRFVSAQSPNFGDNLPGSADVTAFSRSASIPVNFFTGIPSITIPIFNYEGNSINTNVSLDYFAGGIKVDEPATNTGLGWHLNTGGVIIRQLRGFPDDCPGRGFMYTPTVNPTSQNARPSRNGVTLPGFLDRQYAADSIDSQYDIYQYSFSGNAGSFIIGKDKKVVLIPEKNLKVRYTLKGQITNAPLSSIDEFSIIMEDGSAYVFSEKEITVRSNRPYYDAYKGYISAWYLKQIISPFGIDTITFNYNTNFTRSRVSLSAIRTEGYGDPQESVSADDILMWNKAISQIALPNNKTINFNYFEFSRCDANGQYALKSIELKDSSFRSGFRFNYKYFTETSGKEYNFESLSCPADISKLKLQSLVQYNPYRTFPPYEFTYSDLGVPKTGNLDKDHWGYYNKKNNTTNIPAAAGLPGANREPDALYVKAGSLSAIKYPRGNKTIFDFEINDEGTYYYNQPSTITMGPSLSNSVPIIVSSVSGKPLKFTFALTRPPGSVTACKTNIEIRNTAGTILDAFAVGYPDGIYERSISLPSGSYTLKWAKDAASTCTDDYLANATVTWVNEAVDYNFNRVGGLRIKKITYTDSASKAIPIVKQYNYKTTTGNSSGFVMTKPVYDYQFIIAKYCIPGYCPPGIPLTCRVSSPLNNLEYVNGSVIGYARVEEIVTGSGKTVYEYSTCQSMNYFPPQPVFPFANYPVPHWLLGLPTNVATYSESGKKLTQSSTTYNATTTELQDTLYKSCKLNPERRMENATEYIYAASFFYPLTGKVLPLNTTNITYSGTDSAMIESVNTFDQFNNLKNTRVTINKQLGQYMDTRFYYPYDYNTGGTLKRMKDSTIITPVSVEKWLIKNNTEILTDLMINDFQEIGNGSIQKTNVFKLVSNTPLSLSVIGAFNPNSLNRNNTYIRNVSSNNIFNNKSVPIETTDNLTQRKEALIWDNEQQTALAHVDNAGYGEIAYTSFESGNHGRWLIEPTGKIIYNIAMTGRQSFNFTGKITTTVNAGKQYKVTYWSTGNGATVNGNNGTKIKTRGLWSLYQHILNASTTTVSVVGSNITIDELRVYPTNAKMSTQTPWPFMGITSNCDPLNNITYFAYDDLGRQVLQKDEFGNITKMACYGNANETTDCNAVYKNEERRYSYIQQGCTNGKPDTVIYTIPAGKYTSAVSQYTVDSLANADAAANGQNNANVVGSCGTVYSKVIYKQVSNNSTAIYANFYSDPACTKPRTVWNLKVNYAITDNCASDQNDSVIANGTSAYLTSLPYFYYEYTDCPDYGQDCYTLQCNVDCVLKPGGYIIK</sequence>
<evidence type="ECO:0000256" key="1">
    <source>
        <dbReference type="SAM" id="SignalP"/>
    </source>
</evidence>
<comment type="caution">
    <text evidence="3">The sequence shown here is derived from an EMBL/GenBank/DDBJ whole genome shotgun (WGS) entry which is preliminary data.</text>
</comment>
<dbReference type="Pfam" id="PF19404">
    <property type="entry name" value="DUF5977"/>
    <property type="match status" value="1"/>
</dbReference>
<reference evidence="3 4" key="1">
    <citation type="submission" date="2018-07" db="EMBL/GenBank/DDBJ databases">
        <title>Chitinophaga K2CV101002-2 sp. nov., isolated from a monsoon evergreen broad-leaved forest soil.</title>
        <authorList>
            <person name="Lv Y."/>
        </authorList>
    </citation>
    <scope>NUCLEOTIDE SEQUENCE [LARGE SCALE GENOMIC DNA]</scope>
    <source>
        <strain evidence="3 4">GDMCC 1.1288</strain>
    </source>
</reference>
<protein>
    <recommendedName>
        <fullName evidence="2">DUF5977 domain-containing protein</fullName>
    </recommendedName>
</protein>
<dbReference type="OrthoDB" id="680656at2"/>
<dbReference type="Proteomes" id="UP000260644">
    <property type="component" value="Unassembled WGS sequence"/>
</dbReference>
<keyword evidence="1" id="KW-0732">Signal</keyword>
<gene>
    <name evidence="3" type="ORF">DVR12_25315</name>
</gene>
<feature type="domain" description="DUF5977" evidence="2">
    <location>
        <begin position="1138"/>
        <end position="1200"/>
    </location>
</feature>
<evidence type="ECO:0000313" key="4">
    <source>
        <dbReference type="Proteomes" id="UP000260644"/>
    </source>
</evidence>
<dbReference type="EMBL" id="QPMM01000016">
    <property type="protein sequence ID" value="RFS19128.1"/>
    <property type="molecule type" value="Genomic_DNA"/>
</dbReference>
<feature type="signal peptide" evidence="1">
    <location>
        <begin position="1"/>
        <end position="19"/>
    </location>
</feature>